<dbReference type="FunFam" id="3.30.420.150:FF:000003">
    <property type="entry name" value="ectonucleoside triphosphate diphosphohydrolase 7"/>
    <property type="match status" value="1"/>
</dbReference>
<keyword evidence="5" id="KW-1133">Transmembrane helix</keyword>
<dbReference type="PANTHER" id="PTHR11782:SF121">
    <property type="entry name" value="NUCLEOSIDE-DIPHOSPHATASE MIG-23"/>
    <property type="match status" value="1"/>
</dbReference>
<comment type="caution">
    <text evidence="9">The sequence shown here is derived from an EMBL/GenBank/DDBJ whole genome shotgun (WGS) entry which is preliminary data.</text>
</comment>
<evidence type="ECO:0000256" key="5">
    <source>
        <dbReference type="ARBA" id="ARBA00022989"/>
    </source>
</evidence>
<keyword evidence="6" id="KW-0472">Membrane</keyword>
<dbReference type="Gene3D" id="3.30.420.40">
    <property type="match status" value="1"/>
</dbReference>
<evidence type="ECO:0000256" key="3">
    <source>
        <dbReference type="ARBA" id="ARBA00022692"/>
    </source>
</evidence>
<dbReference type="Pfam" id="PF01150">
    <property type="entry name" value="GDA1_CD39"/>
    <property type="match status" value="1"/>
</dbReference>
<comment type="subcellular location">
    <subcellularLocation>
        <location evidence="1">Endomembrane system</location>
        <topology evidence="1">Multi-pass membrane protein</topology>
    </subcellularLocation>
</comment>
<dbReference type="InterPro" id="IPR000407">
    <property type="entry name" value="GDA1_CD39_NTPase"/>
</dbReference>
<reference evidence="9" key="1">
    <citation type="submission" date="2022-03" db="EMBL/GenBank/DDBJ databases">
        <authorList>
            <person name="Martin C."/>
        </authorList>
    </citation>
    <scope>NUCLEOTIDE SEQUENCE</scope>
</reference>
<dbReference type="GO" id="GO:0017111">
    <property type="term" value="F:ribonucleoside triphosphate phosphatase activity"/>
    <property type="evidence" value="ECO:0007669"/>
    <property type="project" value="TreeGrafter"/>
</dbReference>
<evidence type="ECO:0000256" key="1">
    <source>
        <dbReference type="ARBA" id="ARBA00004127"/>
    </source>
</evidence>
<evidence type="ECO:0000256" key="7">
    <source>
        <dbReference type="ARBA" id="ARBA00023180"/>
    </source>
</evidence>
<proteinExistence type="inferred from homology"/>
<name>A0A8J1T585_OWEFU</name>
<dbReference type="AlphaFoldDB" id="A0A8J1T585"/>
<organism evidence="9 10">
    <name type="scientific">Owenia fusiformis</name>
    <name type="common">Polychaete worm</name>
    <dbReference type="NCBI Taxonomy" id="6347"/>
    <lineage>
        <taxon>Eukaryota</taxon>
        <taxon>Metazoa</taxon>
        <taxon>Spiralia</taxon>
        <taxon>Lophotrochozoa</taxon>
        <taxon>Annelida</taxon>
        <taxon>Polychaeta</taxon>
        <taxon>Sedentaria</taxon>
        <taxon>Canalipalpata</taxon>
        <taxon>Sabellida</taxon>
        <taxon>Oweniida</taxon>
        <taxon>Oweniidae</taxon>
        <taxon>Owenia</taxon>
    </lineage>
</organism>
<dbReference type="PANTHER" id="PTHR11782">
    <property type="entry name" value="ADENOSINE/GUANOSINE DIPHOSPHATASE"/>
    <property type="match status" value="1"/>
</dbReference>
<comment type="similarity">
    <text evidence="2 8">Belongs to the GDA1/CD39 NTPase family.</text>
</comment>
<dbReference type="OrthoDB" id="6372431at2759"/>
<dbReference type="PROSITE" id="PS01238">
    <property type="entry name" value="GDA1_CD39_NTPASE"/>
    <property type="match status" value="1"/>
</dbReference>
<dbReference type="GO" id="GO:0045134">
    <property type="term" value="F:UDP phosphatase activity"/>
    <property type="evidence" value="ECO:0007669"/>
    <property type="project" value="TreeGrafter"/>
</dbReference>
<dbReference type="CDD" id="cd24045">
    <property type="entry name" value="ASKHA_NBD_NTPDase4-like"/>
    <property type="match status" value="1"/>
</dbReference>
<keyword evidence="10" id="KW-1185">Reference proteome</keyword>
<gene>
    <name evidence="9" type="ORF">OFUS_LOCUS10787</name>
</gene>
<dbReference type="GO" id="GO:0004382">
    <property type="term" value="F:GDP phosphatase activity"/>
    <property type="evidence" value="ECO:0007669"/>
    <property type="project" value="TreeGrafter"/>
</dbReference>
<dbReference type="FunFam" id="3.30.420.40:FF:000057">
    <property type="entry name" value="Ectonucleoside triphosphate diphosphohydrolase 4"/>
    <property type="match status" value="1"/>
</dbReference>
<accession>A0A8J1T585</accession>
<evidence type="ECO:0000256" key="2">
    <source>
        <dbReference type="ARBA" id="ARBA00009283"/>
    </source>
</evidence>
<evidence type="ECO:0000256" key="8">
    <source>
        <dbReference type="RuleBase" id="RU003833"/>
    </source>
</evidence>
<dbReference type="Proteomes" id="UP000749559">
    <property type="component" value="Unassembled WGS sequence"/>
</dbReference>
<dbReference type="GO" id="GO:0046036">
    <property type="term" value="P:CTP metabolic process"/>
    <property type="evidence" value="ECO:0007669"/>
    <property type="project" value="TreeGrafter"/>
</dbReference>
<evidence type="ECO:0000256" key="4">
    <source>
        <dbReference type="ARBA" id="ARBA00022801"/>
    </source>
</evidence>
<dbReference type="GO" id="GO:0006256">
    <property type="term" value="P:UDP catabolic process"/>
    <property type="evidence" value="ECO:0007669"/>
    <property type="project" value="TreeGrafter"/>
</dbReference>
<protein>
    <submittedName>
        <fullName evidence="9">Uncharacterized protein</fullName>
    </submittedName>
</protein>
<keyword evidence="7" id="KW-0325">Glycoprotein</keyword>
<dbReference type="EMBL" id="CAIIXF020000005">
    <property type="protein sequence ID" value="CAH1784624.1"/>
    <property type="molecule type" value="Genomic_DNA"/>
</dbReference>
<sequence>MARISLSCRGWQLSCAPHINWGSSKVLATCVISIALLCIIVVTVIETRRIQNEINTADASPRHLRVPRKKLSITEPTDVNDMDLHYGVVIDCGSSGSRVYVYVWPKHSGNSNELLQIEQMIDKDLKPVSKKIEPGLSTYGDKASEASEYIRPLLKYAADHIPSSKHKETPLYILATAGMRMLTESQQTAILSDLRVDLPMYFDFLFGENHVEVITGKQEGVYAWIAMNFALGRFDHNEDEVSGTPLSKMELPNEGSSSKPHYRKRTVGIIDMGGGSVQIAFEVERSVRLNSREDISKSLLAEFNLGCQDSDIDHTYRVYVTTFLGYGANAARSRYEKMLVNNTVFYSPTGMGESELPPIKDPCLPEEMEDTVSFKNKDYKIYGTGNYLKCKLNMHKLLNTSVPCQKEPCSLNGVHQPDINYHYSEFYGFSEFWYTMEDVFRIGGKYNFDQFEHKAKEYCASKWSTLEDWFNKKLYPKADQHRFKYQCFKSSWMSKVLHDGFKFPHEYNSFTSASLVDGKEVQWTLGALLYRTRYYPLRHEFYPNMDECLPSYNESQLQSMYLRFDNNVNQSDLPPNLTSENLREIQQLEFQRYHPPWHRSSILDNHILLVIIVFIILAIIGLYIRRMRKLAVIRAGLSRVPSMSYFMVGEDQMEQGIKIERTMYS</sequence>
<dbReference type="Gene3D" id="3.30.420.150">
    <property type="entry name" value="Exopolyphosphatase. Domain 2"/>
    <property type="match status" value="1"/>
</dbReference>
<evidence type="ECO:0000313" key="9">
    <source>
        <dbReference type="EMBL" id="CAH1784624.1"/>
    </source>
</evidence>
<keyword evidence="3" id="KW-0812">Transmembrane</keyword>
<dbReference type="GO" id="GO:0005794">
    <property type="term" value="C:Golgi apparatus"/>
    <property type="evidence" value="ECO:0007669"/>
    <property type="project" value="TreeGrafter"/>
</dbReference>
<evidence type="ECO:0000256" key="6">
    <source>
        <dbReference type="ARBA" id="ARBA00023136"/>
    </source>
</evidence>
<dbReference type="GO" id="GO:0016020">
    <property type="term" value="C:membrane"/>
    <property type="evidence" value="ECO:0007669"/>
    <property type="project" value="TreeGrafter"/>
</dbReference>
<evidence type="ECO:0000313" key="10">
    <source>
        <dbReference type="Proteomes" id="UP000749559"/>
    </source>
</evidence>
<keyword evidence="4 8" id="KW-0378">Hydrolase</keyword>